<organism evidence="2 3">
    <name type="scientific">Pseudonocardia kunmingensis</name>
    <dbReference type="NCBI Taxonomy" id="630975"/>
    <lineage>
        <taxon>Bacteria</taxon>
        <taxon>Bacillati</taxon>
        <taxon>Actinomycetota</taxon>
        <taxon>Actinomycetes</taxon>
        <taxon>Pseudonocardiales</taxon>
        <taxon>Pseudonocardiaceae</taxon>
        <taxon>Pseudonocardia</taxon>
    </lineage>
</organism>
<accession>A0A543DN79</accession>
<dbReference type="Proteomes" id="UP000315677">
    <property type="component" value="Unassembled WGS sequence"/>
</dbReference>
<feature type="transmembrane region" description="Helical" evidence="1">
    <location>
        <begin position="64"/>
        <end position="85"/>
    </location>
</feature>
<dbReference type="EMBL" id="VFPA01000002">
    <property type="protein sequence ID" value="TQM10796.1"/>
    <property type="molecule type" value="Genomic_DNA"/>
</dbReference>
<sequence length="292" mass="31173">MTSFFGELGKRLAEKWLSLLLLPSLLLAAVVGVAVALGHASALDGALLAGTAEAWFRAVGALPVASQVLLLGVLLLACSGAGLLVRALAGGVARVWLGSWGHRVSRLGDLLVARRRARWDAADAASAAPDPADPRLRLRAALRRNAIAPARPTRPTWMGDQLAAAEARLHHQHGADLESWWPRLWLVVDDSTRSELRAARALFDAAAVQAGWALAYLATALLWWPAVLIAAGVGVSAWLRGRAAVRVHAALLESVVDVHRSTLARRLDLLPEGQTFDRETGLRVTDLCRKGA</sequence>
<keyword evidence="1" id="KW-0472">Membrane</keyword>
<proteinExistence type="predicted"/>
<dbReference type="AlphaFoldDB" id="A0A543DN79"/>
<evidence type="ECO:0000313" key="3">
    <source>
        <dbReference type="Proteomes" id="UP000315677"/>
    </source>
</evidence>
<gene>
    <name evidence="2" type="ORF">FB558_3317</name>
</gene>
<dbReference type="RefSeq" id="WP_142054444.1">
    <property type="nucleotide sequence ID" value="NZ_VFPA01000002.1"/>
</dbReference>
<name>A0A543DN79_9PSEU</name>
<keyword evidence="1" id="KW-1133">Transmembrane helix</keyword>
<protein>
    <submittedName>
        <fullName evidence="2">Uncharacterized protein</fullName>
    </submittedName>
</protein>
<evidence type="ECO:0000256" key="1">
    <source>
        <dbReference type="SAM" id="Phobius"/>
    </source>
</evidence>
<comment type="caution">
    <text evidence="2">The sequence shown here is derived from an EMBL/GenBank/DDBJ whole genome shotgun (WGS) entry which is preliminary data.</text>
</comment>
<keyword evidence="3" id="KW-1185">Reference proteome</keyword>
<keyword evidence="1" id="KW-0812">Transmembrane</keyword>
<evidence type="ECO:0000313" key="2">
    <source>
        <dbReference type="EMBL" id="TQM10796.1"/>
    </source>
</evidence>
<reference evidence="2 3" key="1">
    <citation type="submission" date="2019-06" db="EMBL/GenBank/DDBJ databases">
        <title>Sequencing the genomes of 1000 actinobacteria strains.</title>
        <authorList>
            <person name="Klenk H.-P."/>
        </authorList>
    </citation>
    <scope>NUCLEOTIDE SEQUENCE [LARGE SCALE GENOMIC DNA]</scope>
    <source>
        <strain evidence="2 3">DSM 45301</strain>
    </source>
</reference>
<feature type="transmembrane region" description="Helical" evidence="1">
    <location>
        <begin position="221"/>
        <end position="239"/>
    </location>
</feature>
<dbReference type="OrthoDB" id="529448at2"/>